<dbReference type="InterPro" id="IPR003779">
    <property type="entry name" value="CMD-like"/>
</dbReference>
<dbReference type="InterPro" id="IPR029032">
    <property type="entry name" value="AhpD-like"/>
</dbReference>
<gene>
    <name evidence="2" type="ORF">JQV55_01780</name>
</gene>
<dbReference type="AlphaFoldDB" id="A0AAE3B4P0"/>
<evidence type="ECO:0000259" key="1">
    <source>
        <dbReference type="Pfam" id="PF02627"/>
    </source>
</evidence>
<dbReference type="GO" id="GO:0051920">
    <property type="term" value="F:peroxiredoxin activity"/>
    <property type="evidence" value="ECO:0007669"/>
    <property type="project" value="InterPro"/>
</dbReference>
<feature type="domain" description="Carboxymuconolactone decarboxylase-like" evidence="1">
    <location>
        <begin position="38"/>
        <end position="123"/>
    </location>
</feature>
<comment type="caution">
    <text evidence="2">The sequence shown here is derived from an EMBL/GenBank/DDBJ whole genome shotgun (WGS) entry which is preliminary data.</text>
</comment>
<dbReference type="Gene3D" id="1.20.1290.10">
    <property type="entry name" value="AhpD-like"/>
    <property type="match status" value="1"/>
</dbReference>
<dbReference type="SUPFAM" id="SSF69118">
    <property type="entry name" value="AhpD-like"/>
    <property type="match status" value="1"/>
</dbReference>
<reference evidence="2 3" key="1">
    <citation type="submission" date="2021-01" db="EMBL/GenBank/DDBJ databases">
        <title>Diatom-associated Roseobacters Show Island Model of Population Structure.</title>
        <authorList>
            <person name="Qu L."/>
            <person name="Feng X."/>
            <person name="Chen Y."/>
            <person name="Li L."/>
            <person name="Wang X."/>
            <person name="Hu Z."/>
            <person name="Wang H."/>
            <person name="Luo H."/>
        </authorList>
    </citation>
    <scope>NUCLEOTIDE SEQUENCE [LARGE SCALE GENOMIC DNA]</scope>
    <source>
        <strain evidence="2 3">TR60-84</strain>
    </source>
</reference>
<evidence type="ECO:0000313" key="2">
    <source>
        <dbReference type="EMBL" id="MBM1712288.1"/>
    </source>
</evidence>
<dbReference type="Proteomes" id="UP000732193">
    <property type="component" value="Unassembled WGS sequence"/>
</dbReference>
<dbReference type="PANTHER" id="PTHR33570:SF10">
    <property type="entry name" value="GAMMA-CARBOXYMUCONOLACTONE DECARBOXYLASE"/>
    <property type="match status" value="1"/>
</dbReference>
<organism evidence="2 3">
    <name type="scientific">Sulfitobacter geojensis</name>
    <dbReference type="NCBI Taxonomy" id="1342299"/>
    <lineage>
        <taxon>Bacteria</taxon>
        <taxon>Pseudomonadati</taxon>
        <taxon>Pseudomonadota</taxon>
        <taxon>Alphaproteobacteria</taxon>
        <taxon>Rhodobacterales</taxon>
        <taxon>Roseobacteraceae</taxon>
        <taxon>Sulfitobacter</taxon>
    </lineage>
</organism>
<keyword evidence="3" id="KW-1185">Reference proteome</keyword>
<dbReference type="GeneID" id="93913132"/>
<dbReference type="InterPro" id="IPR052512">
    <property type="entry name" value="4CMD/NDH-1_regulator"/>
</dbReference>
<proteinExistence type="predicted"/>
<dbReference type="RefSeq" id="WP_025045073.1">
    <property type="nucleotide sequence ID" value="NZ_JACBZG010000001.1"/>
</dbReference>
<dbReference type="PANTHER" id="PTHR33570">
    <property type="entry name" value="4-CARBOXYMUCONOLACTONE DECARBOXYLASE FAMILY PROTEIN"/>
    <property type="match status" value="1"/>
</dbReference>
<accession>A0AAE3B4P0</accession>
<evidence type="ECO:0000313" key="3">
    <source>
        <dbReference type="Proteomes" id="UP000732193"/>
    </source>
</evidence>
<sequence length="132" mass="14125">MSLDAPQTDSYERGKALSEQVNPGMEDALRARYDALVPGLAHTVVDVAYGQFYARGTVDEKTRLLATIAALTAMGGQTKPQLKVNIASARAVGASREEISEIIFQMTLYGGFPAMINALNAALEVFEAEESA</sequence>
<name>A0AAE3B4P0_9RHOB</name>
<dbReference type="Pfam" id="PF02627">
    <property type="entry name" value="CMD"/>
    <property type="match status" value="1"/>
</dbReference>
<protein>
    <submittedName>
        <fullName evidence="2">Carboxymuconolactone decarboxylase family protein</fullName>
    </submittedName>
</protein>
<dbReference type="EMBL" id="JAFBRM010000001">
    <property type="protein sequence ID" value="MBM1712288.1"/>
    <property type="molecule type" value="Genomic_DNA"/>
</dbReference>